<keyword evidence="1" id="KW-0472">Membrane</keyword>
<protein>
    <submittedName>
        <fullName evidence="2">Uncharacterized protein</fullName>
    </submittedName>
</protein>
<dbReference type="AlphaFoldDB" id="A0A2P2NEM9"/>
<organism evidence="2">
    <name type="scientific">Rhizophora mucronata</name>
    <name type="common">Asiatic mangrove</name>
    <dbReference type="NCBI Taxonomy" id="61149"/>
    <lineage>
        <taxon>Eukaryota</taxon>
        <taxon>Viridiplantae</taxon>
        <taxon>Streptophyta</taxon>
        <taxon>Embryophyta</taxon>
        <taxon>Tracheophyta</taxon>
        <taxon>Spermatophyta</taxon>
        <taxon>Magnoliopsida</taxon>
        <taxon>eudicotyledons</taxon>
        <taxon>Gunneridae</taxon>
        <taxon>Pentapetalae</taxon>
        <taxon>rosids</taxon>
        <taxon>fabids</taxon>
        <taxon>Malpighiales</taxon>
        <taxon>Rhizophoraceae</taxon>
        <taxon>Rhizophora</taxon>
    </lineage>
</organism>
<evidence type="ECO:0000256" key="1">
    <source>
        <dbReference type="SAM" id="Phobius"/>
    </source>
</evidence>
<keyword evidence="1" id="KW-0812">Transmembrane</keyword>
<keyword evidence="1" id="KW-1133">Transmembrane helix</keyword>
<dbReference type="EMBL" id="GGEC01060457">
    <property type="protein sequence ID" value="MBX40941.1"/>
    <property type="molecule type" value="Transcribed_RNA"/>
</dbReference>
<sequence>MYTYLLSLSFVHSFFIPIFFYVLKFSIIPPLLNNLSDKN</sequence>
<name>A0A2P2NEM9_RHIMU</name>
<proteinExistence type="predicted"/>
<evidence type="ECO:0000313" key="2">
    <source>
        <dbReference type="EMBL" id="MBX40941.1"/>
    </source>
</evidence>
<reference evidence="2" key="1">
    <citation type="submission" date="2018-02" db="EMBL/GenBank/DDBJ databases">
        <title>Rhizophora mucronata_Transcriptome.</title>
        <authorList>
            <person name="Meera S.P."/>
            <person name="Sreeshan A."/>
            <person name="Augustine A."/>
        </authorList>
    </citation>
    <scope>NUCLEOTIDE SEQUENCE</scope>
    <source>
        <tissue evidence="2">Leaf</tissue>
    </source>
</reference>
<accession>A0A2P2NEM9</accession>
<feature type="transmembrane region" description="Helical" evidence="1">
    <location>
        <begin position="6"/>
        <end position="23"/>
    </location>
</feature>